<reference evidence="5" key="1">
    <citation type="submission" date="2018-05" db="EMBL/GenBank/DDBJ databases">
        <authorList>
            <person name="Lanie J.A."/>
            <person name="Ng W.-L."/>
            <person name="Kazmierczak K.M."/>
            <person name="Andrzejewski T.M."/>
            <person name="Davidsen T.M."/>
            <person name="Wayne K.J."/>
            <person name="Tettelin H."/>
            <person name="Glass J.I."/>
            <person name="Rusch D."/>
            <person name="Podicherti R."/>
            <person name="Tsui H.-C.T."/>
            <person name="Winkler M.E."/>
        </authorList>
    </citation>
    <scope>NUCLEOTIDE SEQUENCE</scope>
</reference>
<accession>A0A382HFI4</accession>
<comment type="cofactor">
    <cofactor evidence="1">
        <name>Zn(2+)</name>
        <dbReference type="ChEBI" id="CHEBI:29105"/>
    </cofactor>
</comment>
<dbReference type="Gene3D" id="3.20.20.140">
    <property type="entry name" value="Metal-dependent hydrolases"/>
    <property type="match status" value="1"/>
</dbReference>
<dbReference type="Pfam" id="PF01979">
    <property type="entry name" value="Amidohydro_1"/>
    <property type="match status" value="1"/>
</dbReference>
<evidence type="ECO:0000313" key="5">
    <source>
        <dbReference type="EMBL" id="SVB86104.1"/>
    </source>
</evidence>
<protein>
    <recommendedName>
        <fullName evidence="4">Amidohydrolase-related domain-containing protein</fullName>
    </recommendedName>
</protein>
<dbReference type="Gene3D" id="2.30.40.10">
    <property type="entry name" value="Urease, subunit C, domain 1"/>
    <property type="match status" value="1"/>
</dbReference>
<dbReference type="AlphaFoldDB" id="A0A382HFI4"/>
<evidence type="ECO:0000256" key="2">
    <source>
        <dbReference type="ARBA" id="ARBA00022723"/>
    </source>
</evidence>
<dbReference type="GO" id="GO:0006145">
    <property type="term" value="P:purine nucleobase catabolic process"/>
    <property type="evidence" value="ECO:0007669"/>
    <property type="project" value="TreeGrafter"/>
</dbReference>
<dbReference type="SUPFAM" id="SSF51556">
    <property type="entry name" value="Metallo-dependent hydrolases"/>
    <property type="match status" value="1"/>
</dbReference>
<dbReference type="InterPro" id="IPR032466">
    <property type="entry name" value="Metal_Hydrolase"/>
</dbReference>
<dbReference type="InterPro" id="IPR006680">
    <property type="entry name" value="Amidohydro-rel"/>
</dbReference>
<feature type="domain" description="Amidohydrolase-related" evidence="4">
    <location>
        <begin position="94"/>
        <end position="342"/>
    </location>
</feature>
<name>A0A382HFI4_9ZZZZ</name>
<keyword evidence="3" id="KW-0378">Hydrolase</keyword>
<dbReference type="InterPro" id="IPR011059">
    <property type="entry name" value="Metal-dep_hydrolase_composite"/>
</dbReference>
<dbReference type="PROSITE" id="PS00483">
    <property type="entry name" value="DIHYDROOROTASE_2"/>
    <property type="match status" value="1"/>
</dbReference>
<proteinExistence type="predicted"/>
<dbReference type="GO" id="GO:0005737">
    <property type="term" value="C:cytoplasm"/>
    <property type="evidence" value="ECO:0007669"/>
    <property type="project" value="TreeGrafter"/>
</dbReference>
<dbReference type="GO" id="GO:0046872">
    <property type="term" value="F:metal ion binding"/>
    <property type="evidence" value="ECO:0007669"/>
    <property type="project" value="UniProtKB-KW"/>
</dbReference>
<dbReference type="PANTHER" id="PTHR43668:SF4">
    <property type="entry name" value="ALLANTOINASE"/>
    <property type="match status" value="1"/>
</dbReference>
<evidence type="ECO:0000256" key="1">
    <source>
        <dbReference type="ARBA" id="ARBA00001947"/>
    </source>
</evidence>
<dbReference type="PANTHER" id="PTHR43668">
    <property type="entry name" value="ALLANTOINASE"/>
    <property type="match status" value="1"/>
</dbReference>
<sequence>VTAFLDMPNNVPAATGMAAMQAKLDSAARSAVTHHGFFIGATSDNVSDLQAAVGTPDDPSPTAGVCGIKVFMGSSTGDLLVHEQQHLEDIFAGTAGIIAVHAEDEDRLNARKPEFTHRTDVAAHAEWRDSETALIATQRAAALAESHRHRLHVLHLTSALEADWLAGNKSSLITTEVCPQHLTFDDGDVAERGTRLVMNPPIRYAEDRETLWRRLADGTIDCIATDHAPHTLDNKALGFPQAHSGMPGVETSLPLMLTHAADGRCSVADVARWMCEGPAHVYGMKCKGRLEEGMDADLVLVDMGTRRTICDADTWTRVGWTALDGMSLTGWPMFTIVDGRVVHSRDSGGALRGNAVASPGSVGRALEFF</sequence>
<dbReference type="EMBL" id="UINC01061000">
    <property type="protein sequence ID" value="SVB86104.1"/>
    <property type="molecule type" value="Genomic_DNA"/>
</dbReference>
<dbReference type="InterPro" id="IPR050138">
    <property type="entry name" value="DHOase/Allantoinase_Hydrolase"/>
</dbReference>
<keyword evidence="2" id="KW-0479">Metal-binding</keyword>
<dbReference type="GO" id="GO:0004038">
    <property type="term" value="F:allantoinase activity"/>
    <property type="evidence" value="ECO:0007669"/>
    <property type="project" value="TreeGrafter"/>
</dbReference>
<dbReference type="InterPro" id="IPR002195">
    <property type="entry name" value="Dihydroorotase_CS"/>
</dbReference>
<evidence type="ECO:0000259" key="4">
    <source>
        <dbReference type="Pfam" id="PF01979"/>
    </source>
</evidence>
<gene>
    <name evidence="5" type="ORF">METZ01_LOCUS238958</name>
</gene>
<dbReference type="SUPFAM" id="SSF51338">
    <property type="entry name" value="Composite domain of metallo-dependent hydrolases"/>
    <property type="match status" value="1"/>
</dbReference>
<feature type="non-terminal residue" evidence="5">
    <location>
        <position position="1"/>
    </location>
</feature>
<evidence type="ECO:0000256" key="3">
    <source>
        <dbReference type="ARBA" id="ARBA00022801"/>
    </source>
</evidence>
<organism evidence="5">
    <name type="scientific">marine metagenome</name>
    <dbReference type="NCBI Taxonomy" id="408172"/>
    <lineage>
        <taxon>unclassified sequences</taxon>
        <taxon>metagenomes</taxon>
        <taxon>ecological metagenomes</taxon>
    </lineage>
</organism>